<dbReference type="PANTHER" id="PTHR30576:SF10">
    <property type="entry name" value="SLL5057 PROTEIN"/>
    <property type="match status" value="1"/>
</dbReference>
<comment type="similarity">
    <text evidence="1">Belongs to the bacterial sugar transferase family.</text>
</comment>
<dbReference type="InterPro" id="IPR003362">
    <property type="entry name" value="Bact_transf"/>
</dbReference>
<reference evidence="4 5" key="1">
    <citation type="submission" date="2017-09" db="EMBL/GenBank/DDBJ databases">
        <title>Depth-based differentiation of microbial function through sediment-hosted aquifers and enrichment of novel symbionts in the deep terrestrial subsurface.</title>
        <authorList>
            <person name="Probst A.J."/>
            <person name="Ladd B."/>
            <person name="Jarett J.K."/>
            <person name="Geller-Mcgrath D.E."/>
            <person name="Sieber C.M."/>
            <person name="Emerson J.B."/>
            <person name="Anantharaman K."/>
            <person name="Thomas B.C."/>
            <person name="Malmstrom R."/>
            <person name="Stieglmeier M."/>
            <person name="Klingl A."/>
            <person name="Woyke T."/>
            <person name="Ryan C.M."/>
            <person name="Banfield J.F."/>
        </authorList>
    </citation>
    <scope>NUCLEOTIDE SEQUENCE [LARGE SCALE GENOMIC DNA]</scope>
    <source>
        <strain evidence="4">CG_4_10_14_0_8_um_filter_42_10</strain>
    </source>
</reference>
<evidence type="ECO:0000313" key="5">
    <source>
        <dbReference type="Proteomes" id="UP000230779"/>
    </source>
</evidence>
<dbReference type="PANTHER" id="PTHR30576">
    <property type="entry name" value="COLANIC BIOSYNTHESIS UDP-GLUCOSE LIPID CARRIER TRANSFERASE"/>
    <property type="match status" value="1"/>
</dbReference>
<feature type="transmembrane region" description="Helical" evidence="2">
    <location>
        <begin position="12"/>
        <end position="35"/>
    </location>
</feature>
<proteinExistence type="inferred from homology"/>
<gene>
    <name evidence="4" type="ORF">COY66_01670</name>
</gene>
<dbReference type="GO" id="GO:0016780">
    <property type="term" value="F:phosphotransferase activity, for other substituted phosphate groups"/>
    <property type="evidence" value="ECO:0007669"/>
    <property type="project" value="TreeGrafter"/>
</dbReference>
<evidence type="ECO:0000259" key="3">
    <source>
        <dbReference type="Pfam" id="PF02397"/>
    </source>
</evidence>
<keyword evidence="2" id="KW-0472">Membrane</keyword>
<comment type="caution">
    <text evidence="4">The sequence shown here is derived from an EMBL/GenBank/DDBJ whole genome shotgun (WGS) entry which is preliminary data.</text>
</comment>
<protein>
    <submittedName>
        <fullName evidence="4">Multidrug MFS transporter</fullName>
    </submittedName>
</protein>
<feature type="domain" description="Bacterial sugar transferase" evidence="3">
    <location>
        <begin position="9"/>
        <end position="203"/>
    </location>
</feature>
<accession>A0A2M7RJU2</accession>
<dbReference type="EMBL" id="PFMD01000021">
    <property type="protein sequence ID" value="PIY97025.1"/>
    <property type="molecule type" value="Genomic_DNA"/>
</dbReference>
<sequence>MLSIQFIIKRLIDLIIAVLLFVPAMLFSIAVGILIKIDSRGPIIFKQKRLGRNNQAFSMYKFRTMHQNAAQKRTDLQSQNEANGFLFKMRFDPRETAFGRRLRNTGLDELPQLLNVLKGEMSLVGPRPLPEEDVKLEELKRNPELYHQWQIRKSVRPGITGLWQMSSDNHSFSEMLRIDEYYVEKYSIWKDAKIITGTLARLLRIFSLRSFKQNKIASDEDSS</sequence>
<dbReference type="Pfam" id="PF02397">
    <property type="entry name" value="Bac_transf"/>
    <property type="match status" value="1"/>
</dbReference>
<dbReference type="AlphaFoldDB" id="A0A2M7RJU2"/>
<dbReference type="Proteomes" id="UP000230779">
    <property type="component" value="Unassembled WGS sequence"/>
</dbReference>
<evidence type="ECO:0000313" key="4">
    <source>
        <dbReference type="EMBL" id="PIY97025.1"/>
    </source>
</evidence>
<evidence type="ECO:0000256" key="2">
    <source>
        <dbReference type="SAM" id="Phobius"/>
    </source>
</evidence>
<keyword evidence="2" id="KW-0812">Transmembrane</keyword>
<evidence type="ECO:0000256" key="1">
    <source>
        <dbReference type="ARBA" id="ARBA00006464"/>
    </source>
</evidence>
<organism evidence="4 5">
    <name type="scientific">Candidatus Kerfeldbacteria bacterium CG_4_10_14_0_8_um_filter_42_10</name>
    <dbReference type="NCBI Taxonomy" id="2014248"/>
    <lineage>
        <taxon>Bacteria</taxon>
        <taxon>Candidatus Kerfeldiibacteriota</taxon>
    </lineage>
</organism>
<name>A0A2M7RJU2_9BACT</name>
<keyword evidence="2" id="KW-1133">Transmembrane helix</keyword>